<geneLocation type="plasmid" evidence="1 2">
    <name>unnamed1</name>
</geneLocation>
<dbReference type="OrthoDB" id="5062851at2"/>
<proteinExistence type="predicted"/>
<keyword evidence="1" id="KW-0614">Plasmid</keyword>
<dbReference type="PATRIC" id="fig|1653479.3.peg.4990"/>
<reference evidence="2" key="2">
    <citation type="submission" date="2016-04" db="EMBL/GenBank/DDBJ databases">
        <title>Complete Genome and Plasmid Sequences for Rhodococcus fascians D188 and Draft Sequences for Rhodococcus spp. Isolates PBTS 1 and PBTS 2.</title>
        <authorList>
            <person name="Stamer R."/>
            <person name="Vereecke D."/>
            <person name="Zhang Y."/>
            <person name="Schilkey F."/>
            <person name="Devitt N."/>
            <person name="Randall J."/>
        </authorList>
    </citation>
    <scope>NUCLEOTIDE SEQUENCE [LARGE SCALE GENOMIC DNA]</scope>
    <source>
        <strain evidence="2">PBTS2</strain>
        <plasmid evidence="2">unnamed1</plasmid>
    </source>
</reference>
<reference evidence="1 2" key="1">
    <citation type="journal article" date="2016" name="Genome Announc.">
        <title>Complete Genome and Plasmid Sequences for Rhodococcus fascians D188 and Draft Sequences for Rhodococcus Isolates PBTS 1 and PBTS 2.</title>
        <authorList>
            <person name="Stamler R.A."/>
            <person name="Vereecke D."/>
            <person name="Zhang Y."/>
            <person name="Schilkey F."/>
            <person name="Devitt N."/>
            <person name="Randall J.J."/>
        </authorList>
    </citation>
    <scope>NUCLEOTIDE SEQUENCE [LARGE SCALE GENOMIC DNA]</scope>
    <source>
        <strain evidence="1 2">PBTS2</strain>
        <plasmid evidence="1">unnamed1</plasmid>
    </source>
</reference>
<sequence length="246" mass="27790">MTTKPDLAALEAWIEDCITHLRDAEGFDINRVHKQEFLLLYGVAARVMGYGDAYLRLSRGGLVAESVVLARAAIEHAVTLQWSFIVDGGVNRFQISVAHDRIDHYTKLAVWLNNEELAKAVASLDAPPAGKRLPKFMSMLRDIDKDKFLESSYHILSQTVHVTHSTVTAFLEQGDEELHIKYKQEYGYHYQASYIMAVSCMLARWVIAKLTNDTELLEILDKKSDDLVLPMNLLDGLELSKRRAGL</sequence>
<accession>A0A143QT60</accession>
<dbReference type="InterPro" id="IPR043733">
    <property type="entry name" value="DUF5677"/>
</dbReference>
<dbReference type="Proteomes" id="UP000076038">
    <property type="component" value="Plasmid unnamed1"/>
</dbReference>
<dbReference type="Pfam" id="PF18928">
    <property type="entry name" value="DUF5677"/>
    <property type="match status" value="1"/>
</dbReference>
<organism evidence="1 2">
    <name type="scientific">Rhodococcoides fascians</name>
    <name type="common">Rhodococcus fascians</name>
    <dbReference type="NCBI Taxonomy" id="1828"/>
    <lineage>
        <taxon>Bacteria</taxon>
        <taxon>Bacillati</taxon>
        <taxon>Actinomycetota</taxon>
        <taxon>Actinomycetes</taxon>
        <taxon>Mycobacteriales</taxon>
        <taxon>Nocardiaceae</taxon>
        <taxon>Rhodococcoides</taxon>
    </lineage>
</organism>
<dbReference type="AlphaFoldDB" id="A0A143QT60"/>
<gene>
    <name evidence="1" type="ORF">A3Q41_04926</name>
</gene>
<protein>
    <submittedName>
        <fullName evidence="1">Uncharacterized protein</fullName>
    </submittedName>
</protein>
<dbReference type="RefSeq" id="WP_063216957.1">
    <property type="nucleotide sequence ID" value="NZ_CP015221.1"/>
</dbReference>
<keyword evidence="2" id="KW-1185">Reference proteome</keyword>
<dbReference type="KEGG" id="rhs:A3Q41_04926"/>
<name>A0A143QT60_RHOFA</name>
<dbReference type="EMBL" id="CP015221">
    <property type="protein sequence ID" value="AMY26181.1"/>
    <property type="molecule type" value="Genomic_DNA"/>
</dbReference>
<evidence type="ECO:0000313" key="1">
    <source>
        <dbReference type="EMBL" id="AMY26181.1"/>
    </source>
</evidence>
<evidence type="ECO:0000313" key="2">
    <source>
        <dbReference type="Proteomes" id="UP000076038"/>
    </source>
</evidence>